<name>A0A0A8J8V8_9CAUD</name>
<dbReference type="Proteomes" id="UP000203794">
    <property type="component" value="Segment"/>
</dbReference>
<keyword evidence="2" id="KW-1185">Reference proteome</keyword>
<evidence type="ECO:0000313" key="2">
    <source>
        <dbReference type="Proteomes" id="UP000203794"/>
    </source>
</evidence>
<accession>A0A0A8J8V8</accession>
<evidence type="ECO:0000313" key="1">
    <source>
        <dbReference type="EMBL" id="BAQ02657.2"/>
    </source>
</evidence>
<reference evidence="1 2" key="1">
    <citation type="submission" date="2014-12" db="EMBL/GenBank/DDBJ databases">
        <title>Genome analysis of a novel jumbo phage RSL2 infecting the phytopathogen Ralstonia solanacearum.</title>
        <authorList>
            <person name="Kawasaki T."/>
            <person name="Fujie M."/>
            <person name="Chatchawankanphanich O."/>
            <person name="Ogata H."/>
            <person name="Yamada T."/>
        </authorList>
    </citation>
    <scope>NUCLEOTIDE SEQUENCE [LARGE SCALE GENOMIC DNA]</scope>
    <source>
        <strain evidence="1 2">RSL2</strain>
    </source>
</reference>
<organism evidence="1 2">
    <name type="scientific">Ralstonia phage RSL2</name>
    <dbReference type="NCBI Taxonomy" id="1585840"/>
    <lineage>
        <taxon>Viruses</taxon>
        <taxon>Duplodnaviria</taxon>
        <taxon>Heunggongvirae</taxon>
        <taxon>Uroviricota</taxon>
        <taxon>Caudoviricetes</taxon>
        <taxon>Chimalliviridae</taxon>
        <taxon>Chiangmaivirus</taxon>
        <taxon>Chiangmaivirus RSL2</taxon>
    </lineage>
</organism>
<dbReference type="PROSITE" id="PS51257">
    <property type="entry name" value="PROKAR_LIPOPROTEIN"/>
    <property type="match status" value="1"/>
</dbReference>
<protein>
    <submittedName>
        <fullName evidence="1">Uncharacterized protein</fullName>
    </submittedName>
</protein>
<dbReference type="EMBL" id="AP014693">
    <property type="protein sequence ID" value="BAQ02657.2"/>
    <property type="molecule type" value="Genomic_DNA"/>
</dbReference>
<sequence>MKSLNKNISNPELAAQIATILSMQQQLSLACLRQNLKLTTTIGHEEGQALPYLQYTIGFNTNEPPVFHGQARSAQEQHYAMMFEFINGHMVNETFPPTVRTVQQEPENGSNTPVEVHISYWKRRLVVEHDITVRDPDPKASQTDGLHKAASSTVWVGYDTKQREIIRVHEGTFNANPDLVDRVQYMEVGPIGRVVVVIFKDTKILSEGQQGTFAEGLKTAQAGFAERGQSEASVDLSMSSGGGMAIMSGPMATLADTPVAHSSGAAASVSLDPSKLVLGTKTPIPEGSELQKAISRLAGINKKQPTIDIPKSIKLEQLVRSMGVIEHALVIRMAAGVGLKNPTMTSKLTQKQAAAFAEKFGFKVTLLGEGGATATTAKKPSKVSVPYKKAIVKKPAVKRLPRTKPQSND</sequence>
<proteinExistence type="predicted"/>